<dbReference type="SUPFAM" id="SSF81296">
    <property type="entry name" value="E set domains"/>
    <property type="match status" value="1"/>
</dbReference>
<feature type="domain" description="CBS" evidence="5">
    <location>
        <begin position="161"/>
        <end position="223"/>
    </location>
</feature>
<dbReference type="Gene3D" id="2.60.40.10">
    <property type="entry name" value="Immunoglobulins"/>
    <property type="match status" value="1"/>
</dbReference>
<evidence type="ECO:0000313" key="7">
    <source>
        <dbReference type="Proteomes" id="UP000298416"/>
    </source>
</evidence>
<evidence type="ECO:0000256" key="2">
    <source>
        <dbReference type="ARBA" id="ARBA00022737"/>
    </source>
</evidence>
<dbReference type="SMART" id="SM00116">
    <property type="entry name" value="CBS"/>
    <property type="match status" value="3"/>
</dbReference>
<dbReference type="GO" id="GO:0009507">
    <property type="term" value="C:chloroplast"/>
    <property type="evidence" value="ECO:0007669"/>
    <property type="project" value="UniProtKB-ARBA"/>
</dbReference>
<dbReference type="SUPFAM" id="SSF54631">
    <property type="entry name" value="CBS-domain pair"/>
    <property type="match status" value="2"/>
</dbReference>
<dbReference type="PANTHER" id="PTHR13780:SF35">
    <property type="entry name" value="LD22662P"/>
    <property type="match status" value="1"/>
</dbReference>
<dbReference type="Proteomes" id="UP000298416">
    <property type="component" value="Unassembled WGS sequence"/>
</dbReference>
<dbReference type="InterPro" id="IPR046342">
    <property type="entry name" value="CBS_dom_sf"/>
</dbReference>
<accession>A0A8X8XYB1</accession>
<dbReference type="PROSITE" id="PS51371">
    <property type="entry name" value="CBS"/>
    <property type="match status" value="1"/>
</dbReference>
<comment type="caution">
    <text evidence="6">The sequence shown here is derived from an EMBL/GenBank/DDBJ whole genome shotgun (WGS) entry which is preliminary data.</text>
</comment>
<dbReference type="PANTHER" id="PTHR13780">
    <property type="entry name" value="AMP-ACTIVATED PROTEIN KINASE, GAMMA REGULATORY SUBUNIT"/>
    <property type="match status" value="1"/>
</dbReference>
<dbReference type="InterPro" id="IPR050511">
    <property type="entry name" value="AMPK_gamma/SDS23_families"/>
</dbReference>
<dbReference type="AlphaFoldDB" id="A0A8X8XYB1"/>
<dbReference type="FunFam" id="2.60.40.10:FF:001860">
    <property type="entry name" value="Sucrose nonfermenting 4-like protein"/>
    <property type="match status" value="1"/>
</dbReference>
<dbReference type="CDD" id="cd02859">
    <property type="entry name" value="E_set_AMPKbeta_like_N"/>
    <property type="match status" value="1"/>
</dbReference>
<evidence type="ECO:0000256" key="4">
    <source>
        <dbReference type="PROSITE-ProRule" id="PRU00703"/>
    </source>
</evidence>
<keyword evidence="2" id="KW-0677">Repeat</keyword>
<organism evidence="6">
    <name type="scientific">Salvia splendens</name>
    <name type="common">Scarlet sage</name>
    <dbReference type="NCBI Taxonomy" id="180675"/>
    <lineage>
        <taxon>Eukaryota</taxon>
        <taxon>Viridiplantae</taxon>
        <taxon>Streptophyta</taxon>
        <taxon>Embryophyta</taxon>
        <taxon>Tracheophyta</taxon>
        <taxon>Spermatophyta</taxon>
        <taxon>Magnoliopsida</taxon>
        <taxon>eudicotyledons</taxon>
        <taxon>Gunneridae</taxon>
        <taxon>Pentapetalae</taxon>
        <taxon>asterids</taxon>
        <taxon>lamiids</taxon>
        <taxon>Lamiales</taxon>
        <taxon>Lamiaceae</taxon>
        <taxon>Nepetoideae</taxon>
        <taxon>Mentheae</taxon>
        <taxon>Salviinae</taxon>
        <taxon>Salvia</taxon>
        <taxon>Salvia subgen. Calosphace</taxon>
        <taxon>core Calosphace</taxon>
    </lineage>
</organism>
<reference evidence="6" key="1">
    <citation type="submission" date="2018-01" db="EMBL/GenBank/DDBJ databases">
        <authorList>
            <person name="Mao J.F."/>
        </authorList>
    </citation>
    <scope>NUCLEOTIDE SEQUENCE</scope>
    <source>
        <strain evidence="6">Huo1</strain>
        <tissue evidence="6">Leaf</tissue>
    </source>
</reference>
<reference evidence="6" key="2">
    <citation type="submission" date="2020-08" db="EMBL/GenBank/DDBJ databases">
        <title>Plant Genome Project.</title>
        <authorList>
            <person name="Zhang R.-G."/>
        </authorList>
    </citation>
    <scope>NUCLEOTIDE SEQUENCE</scope>
    <source>
        <strain evidence="6">Huo1</strain>
        <tissue evidence="6">Leaf</tissue>
    </source>
</reference>
<gene>
    <name evidence="6" type="ORF">SASPL_116702</name>
</gene>
<keyword evidence="7" id="KW-1185">Reference proteome</keyword>
<dbReference type="Gene3D" id="3.10.580.10">
    <property type="entry name" value="CBS-domain"/>
    <property type="match status" value="2"/>
</dbReference>
<dbReference type="InterPro" id="IPR032640">
    <property type="entry name" value="AMPK1_CBM"/>
</dbReference>
<sequence length="522" mass="57947">MQGSMFGGANSETNKHGTVVMPTRFVWPYGGRRVLLSGSFTRWQDHVPMSPMEGCPTVFQVIYPLTPGHHQYKFFVDGEWRHDEHQPYVSGNYGVVNTIFLSRESDTIPPILGSDSVGRSRMEVDGDPSPTEAILSTSQAELDLSRDRVSAFLSSHTAYELLPESGKVIALDVNLPVKQAFHILYEQGISVAPLWDFCKSQFVGVLSASDFILILRELGNHGSNLTEEELETHTISAWKEGKAHLTQQISASYDSYMNRLVHAGAYDSLKDVALKLLQSKFSTVPIIHSSSQDGSCHHLLHLASLSGILKCICRHFKYSSSSLPILQKPICSFPLGTWVPKIGETNGKPIAMLRPNALLSAALSLLIQGINSFAWCQFDLFFLRSYHRLILINPYSSLEHLLIITDISADVSSIPIVDENDSLVDIYCRSDITALAKDRVYAQVHLDDLSVHQAIQLGQDATSPRGLFNGQRCQMCLRSDPLHKVMERLSVPGVRRVIIVEAGSKRVEGIISLSDVFRFLLG</sequence>
<dbReference type="InterPro" id="IPR000644">
    <property type="entry name" value="CBS_dom"/>
</dbReference>
<evidence type="ECO:0000256" key="1">
    <source>
        <dbReference type="ARBA" id="ARBA00006750"/>
    </source>
</evidence>
<protein>
    <recommendedName>
        <fullName evidence="5">CBS domain-containing protein</fullName>
    </recommendedName>
</protein>
<dbReference type="Pfam" id="PF00571">
    <property type="entry name" value="CBS"/>
    <property type="match status" value="1"/>
</dbReference>
<name>A0A8X8XYB1_SALSN</name>
<comment type="similarity">
    <text evidence="1">Belongs to the 5'-AMP-activated protein kinase gamma subunit family.</text>
</comment>
<dbReference type="InterPro" id="IPR014756">
    <property type="entry name" value="Ig_E-set"/>
</dbReference>
<evidence type="ECO:0000256" key="3">
    <source>
        <dbReference type="ARBA" id="ARBA00023122"/>
    </source>
</evidence>
<dbReference type="Pfam" id="PF16561">
    <property type="entry name" value="AMPK1_CBM"/>
    <property type="match status" value="1"/>
</dbReference>
<evidence type="ECO:0000313" key="6">
    <source>
        <dbReference type="EMBL" id="KAG6420183.1"/>
    </source>
</evidence>
<dbReference type="InterPro" id="IPR013783">
    <property type="entry name" value="Ig-like_fold"/>
</dbReference>
<dbReference type="EMBL" id="PNBA02000006">
    <property type="protein sequence ID" value="KAG6420183.1"/>
    <property type="molecule type" value="Genomic_DNA"/>
</dbReference>
<evidence type="ECO:0000259" key="5">
    <source>
        <dbReference type="PROSITE" id="PS51371"/>
    </source>
</evidence>
<keyword evidence="3 4" id="KW-0129">CBS domain</keyword>
<proteinExistence type="inferred from homology"/>